<evidence type="ECO:0000313" key="3">
    <source>
        <dbReference type="Proteomes" id="UP000469452"/>
    </source>
</evidence>
<accession>A0A6A4ZTT1</accession>
<gene>
    <name evidence="2" type="ORF">AaE_010516</name>
</gene>
<dbReference type="AlphaFoldDB" id="A0A6A4ZTT1"/>
<feature type="compositionally biased region" description="Basic and acidic residues" evidence="1">
    <location>
        <begin position="113"/>
        <end position="132"/>
    </location>
</feature>
<evidence type="ECO:0000256" key="1">
    <source>
        <dbReference type="SAM" id="MobiDB-lite"/>
    </source>
</evidence>
<name>A0A6A4ZTT1_APHAT</name>
<feature type="compositionally biased region" description="Low complexity" evidence="1">
    <location>
        <begin position="133"/>
        <end position="145"/>
    </location>
</feature>
<feature type="region of interest" description="Disordered" evidence="1">
    <location>
        <begin position="113"/>
        <end position="159"/>
    </location>
</feature>
<dbReference type="Proteomes" id="UP000469452">
    <property type="component" value="Unassembled WGS sequence"/>
</dbReference>
<proteinExistence type="predicted"/>
<protein>
    <submittedName>
        <fullName evidence="2">Uncharacterized protein</fullName>
    </submittedName>
</protein>
<sequence length="159" mass="17476">MLRVAFPQDRRQAMESVGDGDGRCCLGFDWDCKRTLATSRGVTNKDVIMEPVDAARLFFNDRPSVDSDGCEEAAAAAMVDEDWKCETGPFEGDKYFRCSVLSSLLPNQPIKSKNDFHWLKEPPKGSKDRESRAGAGATATDTLDASMQLHANAGDPTRK</sequence>
<evidence type="ECO:0000313" key="2">
    <source>
        <dbReference type="EMBL" id="KAF0719058.1"/>
    </source>
</evidence>
<dbReference type="EMBL" id="VJMI01016453">
    <property type="protein sequence ID" value="KAF0719058.1"/>
    <property type="molecule type" value="Genomic_DNA"/>
</dbReference>
<organism evidence="2 3">
    <name type="scientific">Aphanomyces astaci</name>
    <name type="common">Crayfish plague agent</name>
    <dbReference type="NCBI Taxonomy" id="112090"/>
    <lineage>
        <taxon>Eukaryota</taxon>
        <taxon>Sar</taxon>
        <taxon>Stramenopiles</taxon>
        <taxon>Oomycota</taxon>
        <taxon>Saprolegniomycetes</taxon>
        <taxon>Saprolegniales</taxon>
        <taxon>Verrucalvaceae</taxon>
        <taxon>Aphanomyces</taxon>
    </lineage>
</organism>
<comment type="caution">
    <text evidence="2">The sequence shown here is derived from an EMBL/GenBank/DDBJ whole genome shotgun (WGS) entry which is preliminary data.</text>
</comment>
<reference evidence="2 3" key="1">
    <citation type="submission" date="2019-06" db="EMBL/GenBank/DDBJ databases">
        <title>Genomics analysis of Aphanomyces spp. identifies a new class of oomycete effector associated with host adaptation.</title>
        <authorList>
            <person name="Gaulin E."/>
        </authorList>
    </citation>
    <scope>NUCLEOTIDE SEQUENCE [LARGE SCALE GENOMIC DNA]</scope>
    <source>
        <strain evidence="2 3">E</strain>
    </source>
</reference>